<dbReference type="RefSeq" id="WP_132778524.1">
    <property type="nucleotide sequence ID" value="NZ_SMBZ01000041.1"/>
</dbReference>
<comment type="caution">
    <text evidence="2">The sequence shown here is derived from an EMBL/GenBank/DDBJ whole genome shotgun (WGS) entry which is preliminary data.</text>
</comment>
<keyword evidence="1" id="KW-0812">Transmembrane</keyword>
<proteinExistence type="predicted"/>
<feature type="transmembrane region" description="Helical" evidence="1">
    <location>
        <begin position="6"/>
        <end position="27"/>
    </location>
</feature>
<keyword evidence="3" id="KW-1185">Reference proteome</keyword>
<evidence type="ECO:0000313" key="2">
    <source>
        <dbReference type="EMBL" id="TCV09621.1"/>
    </source>
</evidence>
<dbReference type="AlphaFoldDB" id="A0A4R3VU55"/>
<gene>
    <name evidence="2" type="ORF">EDC17_104131</name>
</gene>
<organism evidence="2 3">
    <name type="scientific">Sphingobacterium alimentarium</name>
    <dbReference type="NCBI Taxonomy" id="797292"/>
    <lineage>
        <taxon>Bacteria</taxon>
        <taxon>Pseudomonadati</taxon>
        <taxon>Bacteroidota</taxon>
        <taxon>Sphingobacteriia</taxon>
        <taxon>Sphingobacteriales</taxon>
        <taxon>Sphingobacteriaceae</taxon>
        <taxon>Sphingobacterium</taxon>
    </lineage>
</organism>
<protein>
    <submittedName>
        <fullName evidence="2">Uncharacterized protein</fullName>
    </submittedName>
</protein>
<name>A0A4R3VU55_9SPHI</name>
<sequence length="102" mass="11978">MHNYVFPYIVSLLLLAAMSIKTTSYIFNSDRPHQIELNENNHTEKETKEVEKQFETEPQVLIESPYIISFGIISNDLDFDERKTPLPLIHFQLHYPPPNFEA</sequence>
<accession>A0A4R3VU55</accession>
<evidence type="ECO:0000256" key="1">
    <source>
        <dbReference type="SAM" id="Phobius"/>
    </source>
</evidence>
<keyword evidence="1" id="KW-0472">Membrane</keyword>
<reference evidence="2 3" key="1">
    <citation type="submission" date="2019-03" db="EMBL/GenBank/DDBJ databases">
        <title>Genomic Encyclopedia of Type Strains, Phase IV (KMG-IV): sequencing the most valuable type-strain genomes for metagenomic binning, comparative biology and taxonomic classification.</title>
        <authorList>
            <person name="Goeker M."/>
        </authorList>
    </citation>
    <scope>NUCLEOTIDE SEQUENCE [LARGE SCALE GENOMIC DNA]</scope>
    <source>
        <strain evidence="2 3">DSM 22362</strain>
    </source>
</reference>
<dbReference type="EMBL" id="SMBZ01000041">
    <property type="protein sequence ID" value="TCV09621.1"/>
    <property type="molecule type" value="Genomic_DNA"/>
</dbReference>
<dbReference type="Proteomes" id="UP000295197">
    <property type="component" value="Unassembled WGS sequence"/>
</dbReference>
<evidence type="ECO:0000313" key="3">
    <source>
        <dbReference type="Proteomes" id="UP000295197"/>
    </source>
</evidence>
<keyword evidence="1" id="KW-1133">Transmembrane helix</keyword>